<dbReference type="InterPro" id="IPR004013">
    <property type="entry name" value="PHP_dom"/>
</dbReference>
<dbReference type="GO" id="GO:0004534">
    <property type="term" value="F:5'-3' RNA exonuclease activity"/>
    <property type="evidence" value="ECO:0007669"/>
    <property type="project" value="TreeGrafter"/>
</dbReference>
<dbReference type="SMART" id="SM00481">
    <property type="entry name" value="POLIIIAc"/>
    <property type="match status" value="1"/>
</dbReference>
<dbReference type="Pfam" id="PF02811">
    <property type="entry name" value="PHP"/>
    <property type="match status" value="1"/>
</dbReference>
<evidence type="ECO:0000259" key="1">
    <source>
        <dbReference type="SMART" id="SM00481"/>
    </source>
</evidence>
<dbReference type="EMBL" id="FNOY01000013">
    <property type="protein sequence ID" value="SDX95285.1"/>
    <property type="molecule type" value="Genomic_DNA"/>
</dbReference>
<evidence type="ECO:0000313" key="3">
    <source>
        <dbReference type="Proteomes" id="UP000198640"/>
    </source>
</evidence>
<reference evidence="2 3" key="1">
    <citation type="submission" date="2016-10" db="EMBL/GenBank/DDBJ databases">
        <authorList>
            <person name="de Groot N.N."/>
        </authorList>
    </citation>
    <scope>NUCLEOTIDE SEQUENCE [LARGE SCALE GENOMIC DNA]</scope>
    <source>
        <strain evidence="2 3">Nm1</strain>
    </source>
</reference>
<dbReference type="CDD" id="cd07438">
    <property type="entry name" value="PHP_HisPPase_AMP"/>
    <property type="match status" value="1"/>
</dbReference>
<dbReference type="InterPro" id="IPR016195">
    <property type="entry name" value="Pol/histidinol_Pase-like"/>
</dbReference>
<dbReference type="PANTHER" id="PTHR42924">
    <property type="entry name" value="EXONUCLEASE"/>
    <property type="match status" value="1"/>
</dbReference>
<feature type="domain" description="Polymerase/histidinol phosphatase N-terminal" evidence="1">
    <location>
        <begin position="16"/>
        <end position="81"/>
    </location>
</feature>
<dbReference type="NCBIfam" id="NF041577">
    <property type="entry name" value="nside_bi_sphtase"/>
    <property type="match status" value="1"/>
</dbReference>
<protein>
    <recommendedName>
        <fullName evidence="1">Polymerase/histidinol phosphatase N-terminal domain-containing protein</fullName>
    </recommendedName>
</protein>
<dbReference type="InterPro" id="IPR052018">
    <property type="entry name" value="PHP_domain"/>
</dbReference>
<dbReference type="AlphaFoldDB" id="A0A1H3FWS6"/>
<keyword evidence="3" id="KW-1185">Reference proteome</keyword>
<dbReference type="GO" id="GO:0035312">
    <property type="term" value="F:5'-3' DNA exonuclease activity"/>
    <property type="evidence" value="ECO:0007669"/>
    <property type="project" value="TreeGrafter"/>
</dbReference>
<organism evidence="2 3">
    <name type="scientific">Nitrosomonas halophila</name>
    <dbReference type="NCBI Taxonomy" id="44576"/>
    <lineage>
        <taxon>Bacteria</taxon>
        <taxon>Pseudomonadati</taxon>
        <taxon>Pseudomonadota</taxon>
        <taxon>Betaproteobacteria</taxon>
        <taxon>Nitrosomonadales</taxon>
        <taxon>Nitrosomonadaceae</taxon>
        <taxon>Nitrosomonas</taxon>
    </lineage>
</organism>
<dbReference type="Gene3D" id="3.20.20.140">
    <property type="entry name" value="Metal-dependent hydrolases"/>
    <property type="match status" value="1"/>
</dbReference>
<name>A0A1H3FWS6_9PROT</name>
<dbReference type="Gene3D" id="1.10.150.650">
    <property type="match status" value="1"/>
</dbReference>
<dbReference type="PANTHER" id="PTHR42924:SF3">
    <property type="entry name" value="POLYMERASE_HISTIDINOL PHOSPHATASE N-TERMINAL DOMAIN-CONTAINING PROTEIN"/>
    <property type="match status" value="1"/>
</dbReference>
<evidence type="ECO:0000313" key="2">
    <source>
        <dbReference type="EMBL" id="SDX95285.1"/>
    </source>
</evidence>
<dbReference type="Proteomes" id="UP000198640">
    <property type="component" value="Unassembled WGS sequence"/>
</dbReference>
<proteinExistence type="predicted"/>
<dbReference type="SUPFAM" id="SSF89550">
    <property type="entry name" value="PHP domain-like"/>
    <property type="match status" value="1"/>
</dbReference>
<accession>A0A1H3FWS6</accession>
<sequence length="305" mass="33440">MMKGTRRFHTFLMPNIDLHSHSTASDGILSPTQLLAHAASRGVQVLALTDHDDVAGLVEADFAAHEENILLIKGVEISVTWHGRTLHIIGLGIDPSHAPLAKGLQKIRDGRTERARLIAAQLDKYGIHGSFEGACAQAGESKLIGRTHFARFLVESGHAKDVRSVFKKFLVKGKPGYTPHIWTTLEEAIGWIRGSGGQAVIAHPARYKLGKNLLEQLFHDFCELGGTGIEVVSSSHTPDQIRQFARLATRFNLLASSGSDYHGPGESYFDLGRLPSLPSECTPIWHDWNIPLDRSNQADNKIIGQ</sequence>
<dbReference type="STRING" id="44576.SAMN05421881_101339"/>
<dbReference type="OrthoDB" id="9804333at2"/>
<dbReference type="InterPro" id="IPR049742">
    <property type="entry name" value="35NBP"/>
</dbReference>
<dbReference type="InterPro" id="IPR003141">
    <property type="entry name" value="Pol/His_phosphatase_N"/>
</dbReference>
<gene>
    <name evidence="2" type="ORF">SAMN05421881_101339</name>
</gene>